<sequence>MATRKHSVAHPFAKYTDRTGKTIQVSYLTLGPPTNAHIALAAEVFRTPNGQQPLYIRRSSSGLYHFATFSGNPARRRRYTRKELDAAHTQAVQDLLNAIGSSTRMEIVTRVFKKDQAGKVNAVDEILARTKTVSYDWGKERSRILTNRATVRHDVFGAAKGPKMSVRTPMIAIEVIKDHAPETRALLAMLSATKHTPYIVLLQFLDAKKGRHFEMTWPDPKTLRIRSTFVLAEGKVFKNGIEVKKIWRQRDFKVLVAKACA</sequence>
<dbReference type="Proteomes" id="UP000295293">
    <property type="component" value="Unassembled WGS sequence"/>
</dbReference>
<dbReference type="EMBL" id="SNZH01000004">
    <property type="protein sequence ID" value="TDR45705.1"/>
    <property type="molecule type" value="Genomic_DNA"/>
</dbReference>
<evidence type="ECO:0000313" key="2">
    <source>
        <dbReference type="Proteomes" id="UP000295293"/>
    </source>
</evidence>
<keyword evidence="2" id="KW-1185">Reference proteome</keyword>
<evidence type="ECO:0000313" key="1">
    <source>
        <dbReference type="EMBL" id="TDR45705.1"/>
    </source>
</evidence>
<accession>A0A4R6Z279</accession>
<protein>
    <submittedName>
        <fullName evidence="1">Uncharacterized protein</fullName>
    </submittedName>
</protein>
<dbReference type="AlphaFoldDB" id="A0A4R6Z279"/>
<reference evidence="1 2" key="1">
    <citation type="submission" date="2019-03" db="EMBL/GenBank/DDBJ databases">
        <title>Genomic Encyclopedia of Type Strains, Phase IV (KMG-IV): sequencing the most valuable type-strain genomes for metagenomic binning, comparative biology and taxonomic classification.</title>
        <authorList>
            <person name="Goeker M."/>
        </authorList>
    </citation>
    <scope>NUCLEOTIDE SEQUENCE [LARGE SCALE GENOMIC DNA]</scope>
    <source>
        <strain evidence="1 2">DSM 21667</strain>
    </source>
</reference>
<organism evidence="1 2">
    <name type="scientific">Tahibacter aquaticus</name>
    <dbReference type="NCBI Taxonomy" id="520092"/>
    <lineage>
        <taxon>Bacteria</taxon>
        <taxon>Pseudomonadati</taxon>
        <taxon>Pseudomonadota</taxon>
        <taxon>Gammaproteobacteria</taxon>
        <taxon>Lysobacterales</taxon>
        <taxon>Rhodanobacteraceae</taxon>
        <taxon>Tahibacter</taxon>
    </lineage>
</organism>
<proteinExistence type="predicted"/>
<gene>
    <name evidence="1" type="ORF">DFR29_104133</name>
</gene>
<dbReference type="RefSeq" id="WP_133818071.1">
    <property type="nucleotide sequence ID" value="NZ_SNZH01000004.1"/>
</dbReference>
<comment type="caution">
    <text evidence="1">The sequence shown here is derived from an EMBL/GenBank/DDBJ whole genome shotgun (WGS) entry which is preliminary data.</text>
</comment>
<name>A0A4R6Z279_9GAMM</name>